<dbReference type="InterPro" id="IPR026906">
    <property type="entry name" value="LRR_5"/>
</dbReference>
<dbReference type="EMBL" id="JAPFFF010000057">
    <property type="protein sequence ID" value="KAK8837865.1"/>
    <property type="molecule type" value="Genomic_DNA"/>
</dbReference>
<proteinExistence type="predicted"/>
<keyword evidence="2" id="KW-1185">Reference proteome</keyword>
<sequence>MELEGVFFNTTDYDLQKEKLGEGAFGTVYVAMNLIDEQLYAAKLIHCSEGIVDAKQIRPSINLKPKVFEIPIEYFEKDIETESSKEKKQAIQELFTTYNKLRSEEEFYEIKDKLHEACRRGDLEMIKIFLRETMIDLSNGLKFKIDETNHVASLFKVENRFEEVNIPRTFKQESTEYLITSIVGTNCYSKTIKFCDDSAVKTFYRNAFSSSNIEEIYFPASLEELKEGWCSSTENLKKIIISPSNNQYEYKEDKYLVCKSESTSEEFDNLLFVRRDIEEFSIPSNIKIISSCSFEFSNIKTIFIPPNVSKICESAFSHCLNLLKVEIPTNSNLQIIGSSAFSSSNIESIFIPSNVSKICEYAFTNCINLKKVDIPANSNLQTIESNAFKYSNIESIVIPSKVSKISDSLFANCFYLKKVEIPTNSNLQTIESNAFSSSSIEEIYFPASLKELKEGWCSLTLQLKKIIISPSNNQYEYKEDKYLVCKSESTSEEFDNLLFVRRDIEEFSIPSNIKIISSCSFEFSNIKTIFIPPNVSKICESAFSHCLNLLKVEIPTNSNLQIIGSSAFSSSNIESIFIPPNVSKIYEGAFSCCRNLLKVEIPTNSNLQIIGSFAFSDSNIESIVIPSNVSKICEYAFANCINLKKVEIPTNSDLQTIESNAFKYSNIESIVIPSKVSKISDSLFASCSNLQIIEISEESELDSVSLSAFEGCQEPIIMFPSSLRKLIE</sequence>
<name>A0ABR2GVA6_9EUKA</name>
<accession>A0ABR2GVA6</accession>
<evidence type="ECO:0000313" key="2">
    <source>
        <dbReference type="Proteomes" id="UP001470230"/>
    </source>
</evidence>
<evidence type="ECO:0000313" key="1">
    <source>
        <dbReference type="EMBL" id="KAK8837865.1"/>
    </source>
</evidence>
<dbReference type="InterPro" id="IPR011009">
    <property type="entry name" value="Kinase-like_dom_sf"/>
</dbReference>
<comment type="caution">
    <text evidence="1">The sequence shown here is derived from an EMBL/GenBank/DDBJ whole genome shotgun (WGS) entry which is preliminary data.</text>
</comment>
<protein>
    <recommendedName>
        <fullName evidence="3">Protein kinase domain-containing protein</fullName>
    </recommendedName>
</protein>
<dbReference type="Gene3D" id="3.80.10.10">
    <property type="entry name" value="Ribonuclease Inhibitor"/>
    <property type="match status" value="5"/>
</dbReference>
<dbReference type="SUPFAM" id="SSF52058">
    <property type="entry name" value="L domain-like"/>
    <property type="match status" value="2"/>
</dbReference>
<dbReference type="PANTHER" id="PTHR45661:SF3">
    <property type="entry name" value="IG-LIKE DOMAIN-CONTAINING PROTEIN"/>
    <property type="match status" value="1"/>
</dbReference>
<evidence type="ECO:0008006" key="3">
    <source>
        <dbReference type="Google" id="ProtNLM"/>
    </source>
</evidence>
<dbReference type="Pfam" id="PF13306">
    <property type="entry name" value="LRR_5"/>
    <property type="match status" value="4"/>
</dbReference>
<reference evidence="1 2" key="1">
    <citation type="submission" date="2024-04" db="EMBL/GenBank/DDBJ databases">
        <title>Tritrichomonas musculus Genome.</title>
        <authorList>
            <person name="Alves-Ferreira E."/>
            <person name="Grigg M."/>
            <person name="Lorenzi H."/>
            <person name="Galac M."/>
        </authorList>
    </citation>
    <scope>NUCLEOTIDE SEQUENCE [LARGE SCALE GENOMIC DNA]</scope>
    <source>
        <strain evidence="1 2">EAF2021</strain>
    </source>
</reference>
<dbReference type="InterPro" id="IPR032675">
    <property type="entry name" value="LRR_dom_sf"/>
</dbReference>
<gene>
    <name evidence="1" type="ORF">M9Y10_035804</name>
</gene>
<organism evidence="1 2">
    <name type="scientific">Tritrichomonas musculus</name>
    <dbReference type="NCBI Taxonomy" id="1915356"/>
    <lineage>
        <taxon>Eukaryota</taxon>
        <taxon>Metamonada</taxon>
        <taxon>Parabasalia</taxon>
        <taxon>Tritrichomonadida</taxon>
        <taxon>Tritrichomonadidae</taxon>
        <taxon>Tritrichomonas</taxon>
    </lineage>
</organism>
<dbReference type="Gene3D" id="3.30.200.20">
    <property type="entry name" value="Phosphorylase Kinase, domain 1"/>
    <property type="match status" value="1"/>
</dbReference>
<dbReference type="SUPFAM" id="SSF56112">
    <property type="entry name" value="Protein kinase-like (PK-like)"/>
    <property type="match status" value="1"/>
</dbReference>
<dbReference type="PANTHER" id="PTHR45661">
    <property type="entry name" value="SURFACE ANTIGEN"/>
    <property type="match status" value="1"/>
</dbReference>
<dbReference type="Proteomes" id="UP001470230">
    <property type="component" value="Unassembled WGS sequence"/>
</dbReference>
<dbReference type="InterPro" id="IPR053139">
    <property type="entry name" value="Surface_bspA-like"/>
</dbReference>